<evidence type="ECO:0000313" key="3">
    <source>
        <dbReference type="EMBL" id="KAK4741436.1"/>
    </source>
</evidence>
<gene>
    <name evidence="3" type="ORF">SAY87_025024</name>
</gene>
<dbReference type="Proteomes" id="UP001345219">
    <property type="component" value="Chromosome 19"/>
</dbReference>
<dbReference type="EMBL" id="JAXIOK010000024">
    <property type="protein sequence ID" value="KAK4741436.1"/>
    <property type="molecule type" value="Genomic_DNA"/>
</dbReference>
<reference evidence="3 4" key="1">
    <citation type="journal article" date="2023" name="Hortic Res">
        <title>Pangenome of water caltrop reveals structural variations and asymmetric subgenome divergence after allopolyploidization.</title>
        <authorList>
            <person name="Zhang X."/>
            <person name="Chen Y."/>
            <person name="Wang L."/>
            <person name="Yuan Y."/>
            <person name="Fang M."/>
            <person name="Shi L."/>
            <person name="Lu R."/>
            <person name="Comes H.P."/>
            <person name="Ma Y."/>
            <person name="Chen Y."/>
            <person name="Huang G."/>
            <person name="Zhou Y."/>
            <person name="Zheng Z."/>
            <person name="Qiu Y."/>
        </authorList>
    </citation>
    <scope>NUCLEOTIDE SEQUENCE [LARGE SCALE GENOMIC DNA]</scope>
    <source>
        <tissue evidence="3">Roots</tissue>
    </source>
</reference>
<evidence type="ECO:0000256" key="2">
    <source>
        <dbReference type="SAM" id="SignalP"/>
    </source>
</evidence>
<protein>
    <recommendedName>
        <fullName evidence="5">Late embryogenesis abundant protein D-29</fullName>
    </recommendedName>
</protein>
<keyword evidence="2" id="KW-0732">Signal</keyword>
<evidence type="ECO:0008006" key="5">
    <source>
        <dbReference type="Google" id="ProtNLM"/>
    </source>
</evidence>
<evidence type="ECO:0000313" key="4">
    <source>
        <dbReference type="Proteomes" id="UP001345219"/>
    </source>
</evidence>
<keyword evidence="4" id="KW-1185">Reference proteome</keyword>
<feature type="compositionally biased region" description="Basic and acidic residues" evidence="1">
    <location>
        <begin position="193"/>
        <end position="202"/>
    </location>
</feature>
<evidence type="ECO:0000256" key="1">
    <source>
        <dbReference type="SAM" id="MobiDB-lite"/>
    </source>
</evidence>
<dbReference type="AlphaFoldDB" id="A0AAN7GDV4"/>
<comment type="caution">
    <text evidence="3">The sequence shown here is derived from an EMBL/GenBank/DDBJ whole genome shotgun (WGS) entry which is preliminary data.</text>
</comment>
<organism evidence="3 4">
    <name type="scientific">Trapa incisa</name>
    <dbReference type="NCBI Taxonomy" id="236973"/>
    <lineage>
        <taxon>Eukaryota</taxon>
        <taxon>Viridiplantae</taxon>
        <taxon>Streptophyta</taxon>
        <taxon>Embryophyta</taxon>
        <taxon>Tracheophyta</taxon>
        <taxon>Spermatophyta</taxon>
        <taxon>Magnoliopsida</taxon>
        <taxon>eudicotyledons</taxon>
        <taxon>Gunneridae</taxon>
        <taxon>Pentapetalae</taxon>
        <taxon>rosids</taxon>
        <taxon>malvids</taxon>
        <taxon>Myrtales</taxon>
        <taxon>Lythraceae</taxon>
        <taxon>Trapa</taxon>
    </lineage>
</organism>
<proteinExistence type="predicted"/>
<dbReference type="PANTHER" id="PTHR47372">
    <property type="entry name" value="DAUER UP-REGULATED-RELATED"/>
    <property type="match status" value="1"/>
</dbReference>
<name>A0AAN7GDV4_9MYRT</name>
<feature type="region of interest" description="Disordered" evidence="1">
    <location>
        <begin position="170"/>
        <end position="202"/>
    </location>
</feature>
<sequence length="202" mass="21909">MTKGGFVPVLMVMLVIMAVYTEEGWCWRDEAKENMNMAADWARDRFSGVLGSKQDIAQDMMDKAGDAASKATGTLNSAASDSSEYISEKVGEMGSYTSEKGKEATRSAFDKANEAKESVEHMVRHGKDEESANSDSAELAEWNSEGMEEAYEEALKRVGQSYGAAKDTMAEGAKSTYEAAKETASEATGNLGEEMRKGMTEL</sequence>
<feature type="compositionally biased region" description="Basic and acidic residues" evidence="1">
    <location>
        <begin position="99"/>
        <end position="130"/>
    </location>
</feature>
<accession>A0AAN7GDV4</accession>
<feature type="chain" id="PRO_5042810310" description="Late embryogenesis abundant protein D-29" evidence="2">
    <location>
        <begin position="22"/>
        <end position="202"/>
    </location>
</feature>
<dbReference type="PANTHER" id="PTHR47372:SF33">
    <property type="entry name" value="LATE EMBRYOGENESIS ABUNDANT (LEA) PROTEIN-RELATED"/>
    <property type="match status" value="1"/>
</dbReference>
<feature type="signal peptide" evidence="2">
    <location>
        <begin position="1"/>
        <end position="21"/>
    </location>
</feature>
<feature type="region of interest" description="Disordered" evidence="1">
    <location>
        <begin position="94"/>
        <end position="137"/>
    </location>
</feature>